<evidence type="ECO:0000256" key="2">
    <source>
        <dbReference type="ARBA" id="ARBA00009853"/>
    </source>
</evidence>
<dbReference type="Proteomes" id="UP000586722">
    <property type="component" value="Unassembled WGS sequence"/>
</dbReference>
<evidence type="ECO:0000313" key="6">
    <source>
        <dbReference type="EMBL" id="NBN78387.1"/>
    </source>
</evidence>
<dbReference type="Pfam" id="PF00892">
    <property type="entry name" value="EamA"/>
    <property type="match status" value="2"/>
</dbReference>
<keyword evidence="5" id="KW-0472">Membrane</keyword>
<dbReference type="GO" id="GO:0016020">
    <property type="term" value="C:membrane"/>
    <property type="evidence" value="ECO:0007669"/>
    <property type="project" value="UniProtKB-SubCell"/>
</dbReference>
<accession>A0A7X5J905</accession>
<dbReference type="EMBL" id="JAABLQ010000001">
    <property type="protein sequence ID" value="NBN78387.1"/>
    <property type="molecule type" value="Genomic_DNA"/>
</dbReference>
<dbReference type="PANTHER" id="PTHR22911">
    <property type="entry name" value="ACYL-MALONYL CONDENSING ENZYME-RELATED"/>
    <property type="match status" value="1"/>
</dbReference>
<gene>
    <name evidence="6" type="ORF">GWI72_08920</name>
</gene>
<keyword evidence="7" id="KW-1185">Reference proteome</keyword>
<dbReference type="SUPFAM" id="SSF103481">
    <property type="entry name" value="Multidrug resistance efflux transporter EmrE"/>
    <property type="match status" value="2"/>
</dbReference>
<evidence type="ECO:0000313" key="7">
    <source>
        <dbReference type="Proteomes" id="UP000586722"/>
    </source>
</evidence>
<dbReference type="InterPro" id="IPR000620">
    <property type="entry name" value="EamA_dom"/>
</dbReference>
<evidence type="ECO:0000256" key="3">
    <source>
        <dbReference type="ARBA" id="ARBA00022692"/>
    </source>
</evidence>
<evidence type="ECO:0000256" key="4">
    <source>
        <dbReference type="ARBA" id="ARBA00022989"/>
    </source>
</evidence>
<reference evidence="6 7" key="1">
    <citation type="submission" date="2020-01" db="EMBL/GenBank/DDBJ databases">
        <authorList>
            <person name="Peng S.Y."/>
            <person name="Li J."/>
            <person name="Wang M."/>
            <person name="Wang L."/>
            <person name="Wang C.Q."/>
            <person name="Wang J.R."/>
        </authorList>
    </citation>
    <scope>NUCLEOTIDE SEQUENCE [LARGE SCALE GENOMIC DNA]</scope>
    <source>
        <strain evidence="6 7">XCT-53</strain>
    </source>
</reference>
<dbReference type="RefSeq" id="WP_161673929.1">
    <property type="nucleotide sequence ID" value="NZ_JAABLP010000001.1"/>
</dbReference>
<comment type="caution">
    <text evidence="6">The sequence shown here is derived from an EMBL/GenBank/DDBJ whole genome shotgun (WGS) entry which is preliminary data.</text>
</comment>
<evidence type="ECO:0000256" key="1">
    <source>
        <dbReference type="ARBA" id="ARBA00004141"/>
    </source>
</evidence>
<sequence>MDPKENGKAILAMLVAMAAFIGNDALVKIVYETVQLGQIIVVRGLIAIAMILVLCYATGVHREVRHLRNPMVLLRSFGEVGATLFYLIALMHMPIANITAILQVLPLMVTGAAAIFLGAPVGWRRWTAIGVGFVGVLIIVRPGLEGFDQWSILAMIGMLFMVLRDLTTRMMPPEVPTFGATLVTCVGVLLLGLCVVGVEGWKPMTLGEVGILASAAACLLAGYVLLIVAMRIGDISLVSPFRYSIIVWAILIGYLVWGDVPDALTLLGTGIVVATGIYTVLRERKIARDAEQAGGR</sequence>
<keyword evidence="4" id="KW-1133">Transmembrane helix</keyword>
<comment type="subcellular location">
    <subcellularLocation>
        <location evidence="1">Membrane</location>
        <topology evidence="1">Multi-pass membrane protein</topology>
    </subcellularLocation>
</comment>
<keyword evidence="3" id="KW-0812">Transmembrane</keyword>
<evidence type="ECO:0000256" key="5">
    <source>
        <dbReference type="ARBA" id="ARBA00023136"/>
    </source>
</evidence>
<dbReference type="InterPro" id="IPR037185">
    <property type="entry name" value="EmrE-like"/>
</dbReference>
<organism evidence="6 7">
    <name type="scientific">Pannonibacter tanglangensis</name>
    <dbReference type="NCBI Taxonomy" id="2750084"/>
    <lineage>
        <taxon>Bacteria</taxon>
        <taxon>Pseudomonadati</taxon>
        <taxon>Pseudomonadota</taxon>
        <taxon>Alphaproteobacteria</taxon>
        <taxon>Hyphomicrobiales</taxon>
        <taxon>Stappiaceae</taxon>
        <taxon>Pannonibacter</taxon>
    </lineage>
</organism>
<name>A0A7X5J905_9HYPH</name>
<dbReference type="AlphaFoldDB" id="A0A7X5J905"/>
<comment type="similarity">
    <text evidence="2">Belongs to the drug/metabolite transporter (DMT) superfamily. 10 TMS drug/metabolite exporter (DME) (TC 2.A.7.3) family.</text>
</comment>
<dbReference type="PANTHER" id="PTHR22911:SF6">
    <property type="entry name" value="SOLUTE CARRIER FAMILY 35 MEMBER G1"/>
    <property type="match status" value="1"/>
</dbReference>
<protein>
    <submittedName>
        <fullName evidence="6">EamA family transporter</fullName>
    </submittedName>
</protein>
<proteinExistence type="inferred from homology"/>